<keyword evidence="3" id="KW-1185">Reference proteome</keyword>
<organism evidence="2 3">
    <name type="scientific">Prunus dulcis</name>
    <name type="common">Almond</name>
    <name type="synonym">Amygdalus dulcis</name>
    <dbReference type="NCBI Taxonomy" id="3755"/>
    <lineage>
        <taxon>Eukaryota</taxon>
        <taxon>Viridiplantae</taxon>
        <taxon>Streptophyta</taxon>
        <taxon>Embryophyta</taxon>
        <taxon>Tracheophyta</taxon>
        <taxon>Spermatophyta</taxon>
        <taxon>Magnoliopsida</taxon>
        <taxon>eudicotyledons</taxon>
        <taxon>Gunneridae</taxon>
        <taxon>Pentapetalae</taxon>
        <taxon>rosids</taxon>
        <taxon>fabids</taxon>
        <taxon>Rosales</taxon>
        <taxon>Rosaceae</taxon>
        <taxon>Amygdaloideae</taxon>
        <taxon>Amygdaleae</taxon>
        <taxon>Prunus</taxon>
    </lineage>
</organism>
<comment type="caution">
    <text evidence="2">The sequence shown here is derived from an EMBL/GenBank/DDBJ whole genome shotgun (WGS) entry which is preliminary data.</text>
</comment>
<proteinExistence type="predicted"/>
<gene>
    <name evidence="2" type="ORF">L3X38_018395</name>
</gene>
<evidence type="ECO:0000313" key="3">
    <source>
        <dbReference type="Proteomes" id="UP001054821"/>
    </source>
</evidence>
<protein>
    <submittedName>
        <fullName evidence="2">Uncharacterized protein</fullName>
    </submittedName>
</protein>
<dbReference type="Proteomes" id="UP001054821">
    <property type="component" value="Chromosome 3"/>
</dbReference>
<name>A0AAD4W955_PRUDU</name>
<reference evidence="2 3" key="1">
    <citation type="journal article" date="2022" name="G3 (Bethesda)">
        <title>Whole-genome sequence and methylome profiling of the almond [Prunus dulcis (Mill.) D.A. Webb] cultivar 'Nonpareil'.</title>
        <authorList>
            <person name="D'Amico-Willman K.M."/>
            <person name="Ouma W.Z."/>
            <person name="Meulia T."/>
            <person name="Sideli G.M."/>
            <person name="Gradziel T.M."/>
            <person name="Fresnedo-Ramirez J."/>
        </authorList>
    </citation>
    <scope>NUCLEOTIDE SEQUENCE [LARGE SCALE GENOMIC DNA]</scope>
    <source>
        <strain evidence="2">Clone GOH B32 T37-40</strain>
    </source>
</reference>
<evidence type="ECO:0000256" key="1">
    <source>
        <dbReference type="SAM" id="MobiDB-lite"/>
    </source>
</evidence>
<feature type="compositionally biased region" description="Polar residues" evidence="1">
    <location>
        <begin position="124"/>
        <end position="135"/>
    </location>
</feature>
<evidence type="ECO:0000313" key="2">
    <source>
        <dbReference type="EMBL" id="KAI5339123.1"/>
    </source>
</evidence>
<accession>A0AAD4W955</accession>
<feature type="region of interest" description="Disordered" evidence="1">
    <location>
        <begin position="124"/>
        <end position="150"/>
    </location>
</feature>
<dbReference type="EMBL" id="JAJFAZ020000003">
    <property type="protein sequence ID" value="KAI5339123.1"/>
    <property type="molecule type" value="Genomic_DNA"/>
</dbReference>
<dbReference type="AlphaFoldDB" id="A0AAD4W955"/>
<sequence>MILSFIADSQKYAVNLVDPATQTLASIAATKGSAFHMSSQKSAWIIDSGPTDHMPFDPGQLIRRKSSTSSVVFKANGTSSLDIHTGKMIGCGTRQDKLYYLDWALDSETKDVTLLQNDWLPPLSSSNQENLLQNDRSPEENDQLSPHCQT</sequence>